<dbReference type="InterPro" id="IPR038698">
    <property type="entry name" value="PBP_Tp47_domC_sf"/>
</dbReference>
<dbReference type="InterPro" id="IPR029218">
    <property type="entry name" value="PBP-Tp47_dom_C"/>
</dbReference>
<dbReference type="InterPro" id="IPR029221">
    <property type="entry name" value="PBP-Tp47_A"/>
</dbReference>
<feature type="region of interest" description="Disordered" evidence="2">
    <location>
        <begin position="1707"/>
        <end position="1749"/>
    </location>
</feature>
<name>A0ABV1B7M0_9FIRM</name>
<keyword evidence="3" id="KW-0472">Membrane</keyword>
<dbReference type="Pfam" id="PF07554">
    <property type="entry name" value="FIVAR"/>
    <property type="match status" value="5"/>
</dbReference>
<evidence type="ECO:0000259" key="7">
    <source>
        <dbReference type="Pfam" id="PF14889"/>
    </source>
</evidence>
<dbReference type="SUPFAM" id="SSF81986">
    <property type="entry name" value="Tp47 lipoprotein, middle and C-terminal domains"/>
    <property type="match status" value="1"/>
</dbReference>
<evidence type="ECO:0000313" key="8">
    <source>
        <dbReference type="EMBL" id="MEQ2365936.1"/>
    </source>
</evidence>
<feature type="compositionally biased region" description="Basic and acidic residues" evidence="2">
    <location>
        <begin position="1707"/>
        <end position="1717"/>
    </location>
</feature>
<proteinExistence type="predicted"/>
<feature type="domain" description="Penicillin-binding protein Tp47" evidence="6">
    <location>
        <begin position="895"/>
        <end position="1053"/>
    </location>
</feature>
<feature type="compositionally biased region" description="Low complexity" evidence="2">
    <location>
        <begin position="1718"/>
        <end position="1740"/>
    </location>
</feature>
<dbReference type="Pfam" id="PF14888">
    <property type="entry name" value="PBP-Tp47_c"/>
    <property type="match status" value="1"/>
</dbReference>
<keyword evidence="1" id="KW-0175">Coiled coil</keyword>
<feature type="coiled-coil region" evidence="1">
    <location>
        <begin position="232"/>
        <end position="290"/>
    </location>
</feature>
<feature type="domain" description="Heme-binding protein Shr-like Hb-interacting" evidence="5">
    <location>
        <begin position="1477"/>
        <end position="1545"/>
    </location>
</feature>
<accession>A0ABV1B7M0</accession>
<feature type="domain" description="Heme-binding protein Shr-like Hb-interacting" evidence="5">
    <location>
        <begin position="652"/>
        <end position="720"/>
    </location>
</feature>
<organism evidence="8 9">
    <name type="scientific">Coprococcus intestinihominis</name>
    <dbReference type="NCBI Taxonomy" id="3133154"/>
    <lineage>
        <taxon>Bacteria</taxon>
        <taxon>Bacillati</taxon>
        <taxon>Bacillota</taxon>
        <taxon>Clostridia</taxon>
        <taxon>Lachnospirales</taxon>
        <taxon>Lachnospiraceae</taxon>
        <taxon>Coprococcus</taxon>
    </lineage>
</organism>
<dbReference type="Proteomes" id="UP001469749">
    <property type="component" value="Unassembled WGS sequence"/>
</dbReference>
<feature type="transmembrane region" description="Helical" evidence="3">
    <location>
        <begin position="1748"/>
        <end position="1768"/>
    </location>
</feature>
<sequence length="1780" mass="190764">MKKNELINKTLAGLMIAAMTAGVCPTTAFAVTGGQVAKDGTYTATAHVTRTAEDDTNEDEWDEYDIDVSLTVKDGKFADIAVTPGKGYSTGNKKYLRWAYTDSQGIKTLLEGKEATADTVNGWDSVSGATRTSDAAKTAALAALEKAAEAATPVEVNTANLEAAIAKAKGLTAADYTAESWAKLQTALTAADAALTAKESQDAVDTAAGNLTAAIDALVKKPEEVKVNTEKLEAAIAKADALKDKEADYTAESWKTMQTALTEAKSALAAKESQDKVDAAETKLTKATNELVKATVSTEVYVLMNIPYDKFYAAEGDDDVDAVTSATKQKTRKSGLTAGSYHVNSDGTDITGVVYPVKVSDISALEKYTKITDESKVDITVSGKGGEQTTTYEGKDALFESASYSYYILSEAPSYYKEATVNEDGTLSFGKVEGTEVKTLSGVTAEFSTSSKYGDYRIDLSGLPDDITTVYGVVVGTKEGSNYGMRHLENIWKISELAWSTGFVTTSHSSPLQYKDYVNMMGQTINKITYYTNAGVYEIPVEIKVPVKFNGSLSVENGKASDGSVSATVEGLPDDYAAEYSVDGLSDVKFENGKLTFAAEQARGGRYTLTVSDKSEKYASLTAKFVLSSEVTPIAYDSDKEALVAADGYTADDLAAYVKSIESVSVDGTSYAASGKGAVKIIKEDGSIDATAKPFADAKDGQEFEIVVKATGYAKNYTFTYKYEDAYTYVYAGLSWAEYWAAEGVQAAGDASSSDAYDLRDEYDKGAFDTVTRATVNHGLQRGSFQCTAVIEAENGKEYKISYWKSEGKTTKAVLTDGSEITFNRGTITEADGTTTTMKEYDVTGLKYVPVKVAKEDYEAFKAKYDVVENGGTLSGGYSESKLSSYNGLVAEVTAATNGLKTATKNSDGSFSFSAKAAGTESGIKDQALKTAPSAADVGLTVQEGEGKYGEFLRVDMKGDYGDLAANMQAVKWTYYGSDSTYKNALATYGTKFAADNWMHKSMGIQLGLTDSLRCTLPAGTDGTGYWTITVTALGYEDVTYQFQATEENIAKANPVTDTSELEAAIEKAKGLNKELYTAKSWSNVESELEEAETELERKHTQEMVNEAAEHLNNAIASLKSQYVLMNIPYSAFYKAEVQNDVDVDVFTSATLNKTRTASLAGGSYHTNADGSQIDGITFPVKVTDDMDMSKYTQVTDDDSVDITVTNRGQTSTTTYKGKDALFQNADYAYYNLTEVPSYYKEVSVDKDGNLTFGKTVGNVTTLEGLSAELSTETSYGDYQLDIDGLRDKLTELGVSNVNAVVVNTKEGSSYGLRHLENIWRMEELAWAAGFTEAVHGCPTSSDHYKAMMGQTITSATYYTDKGMYNIPLADIYVPVKFTHDLEVANATITAGKTEVTVTGLPDDYAAEYKVDGLDGVSVQNGVLTFSNAKKGKYTLTISDKNGKYADITTEFELYTEAMPAAYDADKKALVKTADATDEEFADYIKSISVVNVNGKDYRATGRGATVIINEDGSIKTDAATFAEGDTFEITVSATGYLPQSFTYTTKVAPAPAEVNTEALEATIAKAEELKESDYTAESWEAMQTSLTSAKAALEAKESQEAVDAASASLQSSIDALKAATPAETEEETKDDKKDETEAVDTAALEKVIATAKGLKKNDYTAATWTTLQTALTNAEKALDAKESQKSVDEAAKTLQAAIDGLKKAADTTATTDDKKNNNNNNNSTNKNNTTNKNTTTSKSSPKTGDPVSVLGLLGAAISSVGIGGLGLRLRKKSKREDEE</sequence>
<dbReference type="Pfam" id="PF14889">
    <property type="entry name" value="PBP-Tp47_a"/>
    <property type="match status" value="1"/>
</dbReference>
<keyword evidence="3" id="KW-0812">Transmembrane</keyword>
<dbReference type="Pfam" id="PF07550">
    <property type="entry name" value="Shr-like_HID"/>
    <property type="match status" value="2"/>
</dbReference>
<evidence type="ECO:0000256" key="4">
    <source>
        <dbReference type="SAM" id="SignalP"/>
    </source>
</evidence>
<evidence type="ECO:0000256" key="1">
    <source>
        <dbReference type="SAM" id="Coils"/>
    </source>
</evidence>
<protein>
    <submittedName>
        <fullName evidence="8">Penicillin-binding Tp47 domain C-containing protein</fullName>
    </submittedName>
</protein>
<feature type="region of interest" description="Disordered" evidence="2">
    <location>
        <begin position="1616"/>
        <end position="1638"/>
    </location>
</feature>
<keyword evidence="3" id="KW-1133">Transmembrane helix</keyword>
<evidence type="ECO:0000313" key="9">
    <source>
        <dbReference type="Proteomes" id="UP001469749"/>
    </source>
</evidence>
<dbReference type="RefSeq" id="WP_349085598.1">
    <property type="nucleotide sequence ID" value="NZ_JBBMEK010000180.1"/>
</dbReference>
<dbReference type="Gene3D" id="1.20.1270.90">
    <property type="entry name" value="AF1782-like"/>
    <property type="match status" value="5"/>
</dbReference>
<dbReference type="InterPro" id="IPR036154">
    <property type="entry name" value="Tp47_N_sf"/>
</dbReference>
<comment type="caution">
    <text evidence="8">The sequence shown here is derived from an EMBL/GenBank/DDBJ whole genome shotgun (WGS) entry which is preliminary data.</text>
</comment>
<evidence type="ECO:0000259" key="6">
    <source>
        <dbReference type="Pfam" id="PF14888"/>
    </source>
</evidence>
<feature type="coiled-coil region" evidence="1">
    <location>
        <begin position="1082"/>
        <end position="1122"/>
    </location>
</feature>
<dbReference type="Gene3D" id="2.60.40.1300">
    <property type="entry name" value="Penicillin-binding protein Tp47, domain C"/>
    <property type="match status" value="1"/>
</dbReference>
<dbReference type="EMBL" id="JBBMEK010000180">
    <property type="protein sequence ID" value="MEQ2365936.1"/>
    <property type="molecule type" value="Genomic_DNA"/>
</dbReference>
<reference evidence="8 9" key="1">
    <citation type="submission" date="2024-03" db="EMBL/GenBank/DDBJ databases">
        <title>Human intestinal bacterial collection.</title>
        <authorList>
            <person name="Pauvert C."/>
            <person name="Hitch T.C.A."/>
            <person name="Clavel T."/>
        </authorList>
    </citation>
    <scope>NUCLEOTIDE SEQUENCE [LARGE SCALE GENOMIC DNA]</scope>
    <source>
        <strain evidence="8 9">CLA-AA-H190</strain>
    </source>
</reference>
<dbReference type="InterPro" id="IPR038031">
    <property type="entry name" value="Tp47_mid_C_dom"/>
</dbReference>
<feature type="domain" description="Penicillin-binding protein Tp47" evidence="7">
    <location>
        <begin position="724"/>
        <end position="887"/>
    </location>
</feature>
<keyword evidence="4" id="KW-0732">Signal</keyword>
<gene>
    <name evidence="8" type="ORF">WMO25_12725</name>
</gene>
<keyword evidence="9" id="KW-1185">Reference proteome</keyword>
<evidence type="ECO:0000256" key="3">
    <source>
        <dbReference type="SAM" id="Phobius"/>
    </source>
</evidence>
<evidence type="ECO:0000256" key="2">
    <source>
        <dbReference type="SAM" id="MobiDB-lite"/>
    </source>
</evidence>
<feature type="signal peptide" evidence="4">
    <location>
        <begin position="1"/>
        <end position="30"/>
    </location>
</feature>
<feature type="chain" id="PRO_5047064727" evidence="4">
    <location>
        <begin position="31"/>
        <end position="1780"/>
    </location>
</feature>
<dbReference type="InterPro" id="IPR011432">
    <property type="entry name" value="Shr-like_HID"/>
</dbReference>
<dbReference type="SUPFAM" id="SSF82220">
    <property type="entry name" value="Tp47 lipoprotein, N-terminal domain"/>
    <property type="match status" value="1"/>
</dbReference>
<evidence type="ECO:0000259" key="5">
    <source>
        <dbReference type="Pfam" id="PF07550"/>
    </source>
</evidence>